<comment type="subcellular location">
    <subcellularLocation>
        <location evidence="1">Cell membrane</location>
        <topology evidence="1">Multi-pass membrane protein</topology>
    </subcellularLocation>
</comment>
<sequence length="441" mass="49784">MHQYGYIFNKYFKITCLFLLVQQLIVASSTYFIAKLAAGVGAGDIQMQYAVLFVASLVVVYLPAYFCMVYLERAKYSAWQAYAWRFEQYFLGQASFYADDVTKTTSLSMLAQESKSSIDETLNTVFDVLGLILNVVLNIVVFALMLDSVILLGYALGMAVAFFYLKRSRRINQVAQEAQQSRLAVISVLNHAWDNVVLNNQYNHTLYQQTLAQKFDTVTAANVRCQAVRHGYSNVGMMLLLCPVMLMTAVIFYQHITQLELLAVLIATLPRQVQLLQVCYSLLGHHVNIRVICSRLQGLSEILSTPKPKLQERICADKLKVWQTGQVFNPNALPTAGRMTLIADNGAGKSSQLLLLKEQLGEQAYYLPTKHHLYFRERMAGSTGQQLMAQFDEIAGLDVPVILLDEWDANLDADNTAQLDARIDELALHKLIIEIRHLHKH</sequence>
<feature type="transmembrane region" description="Helical" evidence="5">
    <location>
        <begin position="12"/>
        <end position="34"/>
    </location>
</feature>
<dbReference type="SUPFAM" id="SSF52540">
    <property type="entry name" value="P-loop containing nucleoside triphosphate hydrolases"/>
    <property type="match status" value="1"/>
</dbReference>
<dbReference type="STRING" id="470453.B0680_07670"/>
<keyword evidence="2 5" id="KW-0812">Transmembrane</keyword>
<dbReference type="InterPro" id="IPR027417">
    <property type="entry name" value="P-loop_NTPase"/>
</dbReference>
<keyword evidence="4 5" id="KW-0472">Membrane</keyword>
<gene>
    <name evidence="6" type="ORF">B0680_07670</name>
</gene>
<protein>
    <submittedName>
        <fullName evidence="6">Uncharacterized protein</fullName>
    </submittedName>
</protein>
<dbReference type="CDD" id="cd00267">
    <property type="entry name" value="ABC_ATPase"/>
    <property type="match status" value="1"/>
</dbReference>
<evidence type="ECO:0000256" key="2">
    <source>
        <dbReference type="ARBA" id="ARBA00022692"/>
    </source>
</evidence>
<dbReference type="GO" id="GO:0005524">
    <property type="term" value="F:ATP binding"/>
    <property type="evidence" value="ECO:0007669"/>
    <property type="project" value="InterPro"/>
</dbReference>
<evidence type="ECO:0000256" key="3">
    <source>
        <dbReference type="ARBA" id="ARBA00022989"/>
    </source>
</evidence>
<dbReference type="EMBL" id="MUYU01000018">
    <property type="protein sequence ID" value="OOS23266.1"/>
    <property type="molecule type" value="Genomic_DNA"/>
</dbReference>
<dbReference type="InterPro" id="IPR036640">
    <property type="entry name" value="ABC1_TM_sf"/>
</dbReference>
<feature type="transmembrane region" description="Helical" evidence="5">
    <location>
        <begin position="124"/>
        <end position="143"/>
    </location>
</feature>
<keyword evidence="7" id="KW-1185">Reference proteome</keyword>
<feature type="transmembrane region" description="Helical" evidence="5">
    <location>
        <begin position="49"/>
        <end position="71"/>
    </location>
</feature>
<dbReference type="GO" id="GO:0005886">
    <property type="term" value="C:plasma membrane"/>
    <property type="evidence" value="ECO:0007669"/>
    <property type="project" value="UniProtKB-SubCell"/>
</dbReference>
<reference evidence="6 7" key="1">
    <citation type="submission" date="2017-02" db="EMBL/GenBank/DDBJ databases">
        <title>Draft genome sequence of Moraxella pluranimalium CCUG 54913T type strain.</title>
        <authorList>
            <person name="Salva-Serra F."/>
            <person name="Engstrom-Jakobsson H."/>
            <person name="Thorell K."/>
            <person name="Jaen-Luchoro D."/>
            <person name="Gonzales-Siles L."/>
            <person name="Karlsson R."/>
            <person name="Yazdan S."/>
            <person name="Boulund F."/>
            <person name="Johnning A."/>
            <person name="Engstrand L."/>
            <person name="Kristiansson E."/>
            <person name="Moore E."/>
        </authorList>
    </citation>
    <scope>NUCLEOTIDE SEQUENCE [LARGE SCALE GENOMIC DNA]</scope>
    <source>
        <strain evidence="6 7">CCUG 54913</strain>
    </source>
</reference>
<evidence type="ECO:0000313" key="7">
    <source>
        <dbReference type="Proteomes" id="UP000189800"/>
    </source>
</evidence>
<accession>A0A1T0CLP8</accession>
<evidence type="ECO:0000313" key="6">
    <source>
        <dbReference type="EMBL" id="OOS23266.1"/>
    </source>
</evidence>
<keyword evidence="3 5" id="KW-1133">Transmembrane helix</keyword>
<comment type="caution">
    <text evidence="6">The sequence shown here is derived from an EMBL/GenBank/DDBJ whole genome shotgun (WGS) entry which is preliminary data.</text>
</comment>
<feature type="transmembrane region" description="Helical" evidence="5">
    <location>
        <begin position="232"/>
        <end position="253"/>
    </location>
</feature>
<dbReference type="SUPFAM" id="SSF90123">
    <property type="entry name" value="ABC transporter transmembrane region"/>
    <property type="match status" value="1"/>
</dbReference>
<name>A0A1T0CLP8_9GAMM</name>
<dbReference type="Proteomes" id="UP000189800">
    <property type="component" value="Unassembled WGS sequence"/>
</dbReference>
<evidence type="ECO:0000256" key="1">
    <source>
        <dbReference type="ARBA" id="ARBA00004651"/>
    </source>
</evidence>
<feature type="transmembrane region" description="Helical" evidence="5">
    <location>
        <begin position="149"/>
        <end position="165"/>
    </location>
</feature>
<dbReference type="AlphaFoldDB" id="A0A1T0CLP8"/>
<evidence type="ECO:0000256" key="5">
    <source>
        <dbReference type="SAM" id="Phobius"/>
    </source>
</evidence>
<proteinExistence type="predicted"/>
<organism evidence="6 7">
    <name type="scientific">Moraxella pluranimalium</name>
    <dbReference type="NCBI Taxonomy" id="470453"/>
    <lineage>
        <taxon>Bacteria</taxon>
        <taxon>Pseudomonadati</taxon>
        <taxon>Pseudomonadota</taxon>
        <taxon>Gammaproteobacteria</taxon>
        <taxon>Moraxellales</taxon>
        <taxon>Moraxellaceae</taxon>
        <taxon>Moraxella</taxon>
    </lineage>
</organism>
<evidence type="ECO:0000256" key="4">
    <source>
        <dbReference type="ARBA" id="ARBA00023136"/>
    </source>
</evidence>